<feature type="compositionally biased region" description="Basic and acidic residues" evidence="1">
    <location>
        <begin position="459"/>
        <end position="490"/>
    </location>
</feature>
<comment type="caution">
    <text evidence="2">The sequence shown here is derived from an EMBL/GenBank/DDBJ whole genome shotgun (WGS) entry which is preliminary data.</text>
</comment>
<sequence>MPLPPGNYALHGHSRPGDPVQPKQKHAFIVRLSSEALNALDAFPNHPGLEFQFGNEPGFFIGDSFFPVHRQKEEICHDLYLRSAIANKPNVPLKLYANVTGKLTVSQKELDKDLEDRIRKRTVDVNNERSTPKTRIIDSPANLAAPSGGKKKKEPSMFRKKVPEVAKPPNLPSGSTLPSRPISTVPSSSQSSQRSSSDIPLRNRLIHYIAGGERTSDEAIKAVAGADCSAEMRMNVLQLLEQVAEQMSTKFSPKRLWRLKSRTWLEVRPYEWPKLSEADRTRMAREARIVLKSLNIPESDPAWDHVRFRATTTDNPPPTAHDPVPAPKKGVSSKDAKEKKARVKNDTKEILMKDESRQRLPEKPVPVEREKHSSGPSVKAPVTTGTRLSPSLTTRKPGSGFKFDKSADRAPKPDIGRSRSPVASSSSAMTDNVRRGEAKTSKAVVAPSSASRQASTSSRDSDVIMRDDTRRTKESINEAKAKEAMGDRTSTHVHRVKQLKEEERPEPRWKERSDKGRASDVTRHDSSSLKRKKDSFERDRDYREESSGSKVSGQKKRKILDERDRDSLANSSVRDRQATKSIAKEHLAPRPSDLGAGKAARKEHSPLPAAPLPKIKKGPSPAPPVATTNSMASTSSTSSKNGRSKASSKLRSRENIYTSSEDEGENTSSNSRSTPLPPPTSLSERQSHSRNGLPQPQPKTLPKDPAALRARYTHEYMQYLKTFQTALDQRSKIEGLLEKFPDGSDGSLTDDGGLELMDTEGLSRVVGENKKLRQELQNIQQAYENLG</sequence>
<evidence type="ECO:0000313" key="3">
    <source>
        <dbReference type="Proteomes" id="UP001498398"/>
    </source>
</evidence>
<feature type="compositionally biased region" description="Basic and acidic residues" evidence="1">
    <location>
        <begin position="154"/>
        <end position="164"/>
    </location>
</feature>
<feature type="compositionally biased region" description="Basic and acidic residues" evidence="1">
    <location>
        <begin position="498"/>
        <end position="547"/>
    </location>
</feature>
<dbReference type="EMBL" id="JBANRG010000002">
    <property type="protein sequence ID" value="KAK7470688.1"/>
    <property type="molecule type" value="Genomic_DNA"/>
</dbReference>
<keyword evidence="3" id="KW-1185">Reference proteome</keyword>
<feature type="region of interest" description="Disordered" evidence="1">
    <location>
        <begin position="1"/>
        <end position="21"/>
    </location>
</feature>
<organism evidence="2 3">
    <name type="scientific">Marasmiellus scandens</name>
    <dbReference type="NCBI Taxonomy" id="2682957"/>
    <lineage>
        <taxon>Eukaryota</taxon>
        <taxon>Fungi</taxon>
        <taxon>Dikarya</taxon>
        <taxon>Basidiomycota</taxon>
        <taxon>Agaricomycotina</taxon>
        <taxon>Agaricomycetes</taxon>
        <taxon>Agaricomycetidae</taxon>
        <taxon>Agaricales</taxon>
        <taxon>Marasmiineae</taxon>
        <taxon>Omphalotaceae</taxon>
        <taxon>Marasmiellus</taxon>
    </lineage>
</organism>
<feature type="region of interest" description="Disordered" evidence="1">
    <location>
        <begin position="123"/>
        <end position="198"/>
    </location>
</feature>
<dbReference type="Proteomes" id="UP001498398">
    <property type="component" value="Unassembled WGS sequence"/>
</dbReference>
<feature type="region of interest" description="Disordered" evidence="1">
    <location>
        <begin position="309"/>
        <end position="707"/>
    </location>
</feature>
<proteinExistence type="predicted"/>
<feature type="compositionally biased region" description="Polar residues" evidence="1">
    <location>
        <begin position="383"/>
        <end position="396"/>
    </location>
</feature>
<evidence type="ECO:0000313" key="2">
    <source>
        <dbReference type="EMBL" id="KAK7470688.1"/>
    </source>
</evidence>
<feature type="compositionally biased region" description="Low complexity" evidence="1">
    <location>
        <begin position="178"/>
        <end position="198"/>
    </location>
</feature>
<gene>
    <name evidence="2" type="ORF">VKT23_002110</name>
</gene>
<feature type="compositionally biased region" description="Basic and acidic residues" evidence="1">
    <location>
        <begin position="402"/>
        <end position="417"/>
    </location>
</feature>
<feature type="compositionally biased region" description="Low complexity" evidence="1">
    <location>
        <begin position="626"/>
        <end position="641"/>
    </location>
</feature>
<evidence type="ECO:0008006" key="4">
    <source>
        <dbReference type="Google" id="ProtNLM"/>
    </source>
</evidence>
<feature type="compositionally biased region" description="Low complexity" evidence="1">
    <location>
        <begin position="448"/>
        <end position="458"/>
    </location>
</feature>
<evidence type="ECO:0000256" key="1">
    <source>
        <dbReference type="SAM" id="MobiDB-lite"/>
    </source>
</evidence>
<accession>A0ABR1K6G2</accession>
<protein>
    <recommendedName>
        <fullName evidence="4">RNA polymerase II elongation factor ELL N-terminal domain-containing protein</fullName>
    </recommendedName>
</protein>
<feature type="compositionally biased region" description="Basic and acidic residues" evidence="1">
    <location>
        <begin position="332"/>
        <end position="373"/>
    </location>
</feature>
<reference evidence="2 3" key="1">
    <citation type="submission" date="2024-01" db="EMBL/GenBank/DDBJ databases">
        <title>A draft genome for the cacao thread blight pathogen Marasmiellus scandens.</title>
        <authorList>
            <person name="Baruah I.K."/>
            <person name="Leung J."/>
            <person name="Bukari Y."/>
            <person name="Amoako-Attah I."/>
            <person name="Meinhardt L.W."/>
            <person name="Bailey B.A."/>
            <person name="Cohen S.P."/>
        </authorList>
    </citation>
    <scope>NUCLEOTIDE SEQUENCE [LARGE SCALE GENOMIC DNA]</scope>
    <source>
        <strain evidence="2 3">GH-19</strain>
    </source>
</reference>
<dbReference type="InterPro" id="IPR042065">
    <property type="entry name" value="E3_ELL-like"/>
</dbReference>
<feature type="compositionally biased region" description="Basic and acidic residues" evidence="1">
    <location>
        <begin position="559"/>
        <end position="588"/>
    </location>
</feature>
<feature type="compositionally biased region" description="Pro residues" evidence="1">
    <location>
        <begin position="315"/>
        <end position="326"/>
    </location>
</feature>
<name>A0ABR1K6G2_9AGAR</name>
<feature type="compositionally biased region" description="Low complexity" evidence="1">
    <location>
        <begin position="418"/>
        <end position="428"/>
    </location>
</feature>
<dbReference type="Gene3D" id="1.10.10.2670">
    <property type="entry name" value="E3 ubiquitin-protein ligase"/>
    <property type="match status" value="1"/>
</dbReference>